<comment type="catalytic activity">
    <reaction evidence="8 13">
        <text>2 5-aminolevulinate = porphobilinogen + 2 H2O + H(+)</text>
        <dbReference type="Rhea" id="RHEA:24064"/>
        <dbReference type="ChEBI" id="CHEBI:15377"/>
        <dbReference type="ChEBI" id="CHEBI:15378"/>
        <dbReference type="ChEBI" id="CHEBI:58126"/>
        <dbReference type="ChEBI" id="CHEBI:356416"/>
        <dbReference type="EC" id="4.2.1.24"/>
    </reaction>
</comment>
<evidence type="ECO:0000256" key="14">
    <source>
        <dbReference type="RuleBase" id="RU004161"/>
    </source>
</evidence>
<dbReference type="SUPFAM" id="SSF51569">
    <property type="entry name" value="Aldolase"/>
    <property type="match status" value="1"/>
</dbReference>
<evidence type="ECO:0000256" key="10">
    <source>
        <dbReference type="PIRSR" id="PIRSR001415-2"/>
    </source>
</evidence>
<dbReference type="SMART" id="SM01004">
    <property type="entry name" value="ALAD"/>
    <property type="match status" value="1"/>
</dbReference>
<dbReference type="CDD" id="cd00384">
    <property type="entry name" value="ALAD_PBGS"/>
    <property type="match status" value="1"/>
</dbReference>
<dbReference type="EC" id="4.2.1.24" evidence="3 13"/>
<dbReference type="PROSITE" id="PS00169">
    <property type="entry name" value="D_ALA_DEHYDRATASE"/>
    <property type="match status" value="1"/>
</dbReference>
<evidence type="ECO:0000256" key="6">
    <source>
        <dbReference type="ARBA" id="ARBA00023239"/>
    </source>
</evidence>
<dbReference type="PANTHER" id="PTHR11458:SF0">
    <property type="entry name" value="DELTA-AMINOLEVULINIC ACID DEHYDRATASE"/>
    <property type="match status" value="1"/>
</dbReference>
<proteinExistence type="inferred from homology"/>
<dbReference type="RefSeq" id="WP_128694664.1">
    <property type="nucleotide sequence ID" value="NZ_LHQS01000003.1"/>
</dbReference>
<evidence type="ECO:0000313" key="16">
    <source>
        <dbReference type="Proteomes" id="UP000290932"/>
    </source>
</evidence>
<dbReference type="OrthoDB" id="8493at2157"/>
<dbReference type="Pfam" id="PF00490">
    <property type="entry name" value="ALAD"/>
    <property type="match status" value="1"/>
</dbReference>
<evidence type="ECO:0000256" key="5">
    <source>
        <dbReference type="ARBA" id="ARBA00023133"/>
    </source>
</evidence>
<evidence type="ECO:0000256" key="4">
    <source>
        <dbReference type="ARBA" id="ARBA00020771"/>
    </source>
</evidence>
<dbReference type="PANTHER" id="PTHR11458">
    <property type="entry name" value="DELTA-AMINOLEVULINIC ACID DEHYDRATASE"/>
    <property type="match status" value="1"/>
</dbReference>
<comment type="pathway">
    <text evidence="1">Porphyrin-containing compound metabolism; protoporphyrin-IX biosynthesis; coproporphyrinogen-III from 5-aminolevulinate: step 1/4.</text>
</comment>
<feature type="binding site" evidence="11">
    <location>
        <position position="120"/>
    </location>
    <ligand>
        <name>Zn(2+)</name>
        <dbReference type="ChEBI" id="CHEBI:29105"/>
        <note>catalytic</note>
    </ligand>
</feature>
<dbReference type="GO" id="GO:0006782">
    <property type="term" value="P:protoporphyrinogen IX biosynthetic process"/>
    <property type="evidence" value="ECO:0007669"/>
    <property type="project" value="UniProtKB-UniPathway"/>
</dbReference>
<evidence type="ECO:0000256" key="11">
    <source>
        <dbReference type="PIRSR" id="PIRSR001415-3"/>
    </source>
</evidence>
<gene>
    <name evidence="15" type="ORF">ABH15_12145</name>
</gene>
<sequence length="327" mass="35377">MFPTRRMRRLRRRTIQPLLSETTLSKKDLIAPIFVDESIEEPQPIGSMPGQYRHPVDGVATYVRRLRDAGIRAVILFGIPGQKDCEASGAYAAGGVVQRAVRAIKTTVPDMVVCTDLCACEYTDHGHCGIVGETCDGPDLLNDPSLDLMAKIAVSQAESGADVVAPSCMLDGMVQAIREALDGAGYQDVLIMSYSTKFSSALYGPFRDAAGSGYSFGDRSTYQMNPGNAREAYLESALDADEGADILMVKPAGLYLDILSSLAELGLPIAAYQVSGEYAQIKAAAERGWIDERAVVMESLLCIKRAGADLILTYFAEDAARWLDEEQ</sequence>
<evidence type="ECO:0000256" key="12">
    <source>
        <dbReference type="PIRSR" id="PIRSR001415-5"/>
    </source>
</evidence>
<evidence type="ECO:0000256" key="1">
    <source>
        <dbReference type="ARBA" id="ARBA00004694"/>
    </source>
</evidence>
<evidence type="ECO:0000256" key="8">
    <source>
        <dbReference type="ARBA" id="ARBA00047651"/>
    </source>
</evidence>
<keyword evidence="12" id="KW-0460">Magnesium</keyword>
<feature type="binding site" evidence="10">
    <location>
        <position position="275"/>
    </location>
    <ligand>
        <name>5-aminolevulinate</name>
        <dbReference type="ChEBI" id="CHEBI:356416"/>
        <label>2</label>
    </ligand>
</feature>
<keyword evidence="6 13" id="KW-0456">Lyase</keyword>
<dbReference type="AlphaFoldDB" id="A0A498GZD1"/>
<feature type="binding site" evidence="10">
    <location>
        <position position="207"/>
    </location>
    <ligand>
        <name>5-aminolevulinate</name>
        <dbReference type="ChEBI" id="CHEBI:356416"/>
        <label>1</label>
    </ligand>
</feature>
<comment type="caution">
    <text evidence="15">The sequence shown here is derived from an EMBL/GenBank/DDBJ whole genome shotgun (WGS) entry which is preliminary data.</text>
</comment>
<dbReference type="FunFam" id="3.20.20.70:FF:000019">
    <property type="entry name" value="Delta-aminolevulinic acid dehydratase"/>
    <property type="match status" value="1"/>
</dbReference>
<evidence type="ECO:0000313" key="15">
    <source>
        <dbReference type="EMBL" id="RXE55474.1"/>
    </source>
</evidence>
<feature type="active site" description="Schiff-base intermediate with substrate" evidence="9">
    <location>
        <position position="250"/>
    </location>
</feature>
<keyword evidence="16" id="KW-1185">Reference proteome</keyword>
<comment type="similarity">
    <text evidence="2 14">Belongs to the ALAD family.</text>
</comment>
<feature type="active site" description="Schiff-base intermediate with substrate" evidence="9">
    <location>
        <position position="197"/>
    </location>
</feature>
<keyword evidence="5" id="KW-0350">Heme biosynthesis</keyword>
<comment type="subunit">
    <text evidence="13">Homooctamer.</text>
</comment>
<feature type="binding site" evidence="11">
    <location>
        <position position="118"/>
    </location>
    <ligand>
        <name>Zn(2+)</name>
        <dbReference type="ChEBI" id="CHEBI:29105"/>
        <note>catalytic</note>
    </ligand>
</feature>
<dbReference type="UniPathway" id="UPA00251">
    <property type="reaction ID" value="UER00318"/>
</dbReference>
<keyword evidence="11" id="KW-0862">Zinc</keyword>
<evidence type="ECO:0000256" key="3">
    <source>
        <dbReference type="ARBA" id="ARBA00012053"/>
    </source>
</evidence>
<dbReference type="EMBL" id="LHQS01000003">
    <property type="protein sequence ID" value="RXE55474.1"/>
    <property type="molecule type" value="Genomic_DNA"/>
</dbReference>
<feature type="binding site" evidence="10">
    <location>
        <position position="314"/>
    </location>
    <ligand>
        <name>5-aminolevulinate</name>
        <dbReference type="ChEBI" id="CHEBI:356416"/>
        <label>2</label>
    </ligand>
</feature>
<dbReference type="NCBIfam" id="NF006762">
    <property type="entry name" value="PRK09283.1"/>
    <property type="match status" value="1"/>
</dbReference>
<evidence type="ECO:0000256" key="7">
    <source>
        <dbReference type="ARBA" id="ARBA00023244"/>
    </source>
</evidence>
<dbReference type="GO" id="GO:0004655">
    <property type="term" value="F:porphobilinogen synthase activity"/>
    <property type="evidence" value="ECO:0007669"/>
    <property type="project" value="UniProtKB-EC"/>
</dbReference>
<dbReference type="InterPro" id="IPR001731">
    <property type="entry name" value="ALAD"/>
</dbReference>
<evidence type="ECO:0000256" key="9">
    <source>
        <dbReference type="PIRSR" id="PIRSR001415-1"/>
    </source>
</evidence>
<reference evidence="15 16" key="1">
    <citation type="journal article" date="2015" name="Int. J. Syst. Evol. Microbiol.">
        <title>Methanoculleus taiwanensis sp. nov., a methanogen isolated from deep marine sediment at the deformation front area near Taiwan.</title>
        <authorList>
            <person name="Weng C.Y."/>
            <person name="Chen S.C."/>
            <person name="Lai M.C."/>
            <person name="Wu S.Y."/>
            <person name="Lin S."/>
            <person name="Yang T.F."/>
            <person name="Chen P.C."/>
        </authorList>
    </citation>
    <scope>NUCLEOTIDE SEQUENCE [LARGE SCALE GENOMIC DNA]</scope>
    <source>
        <strain evidence="15 16">CYW4</strain>
    </source>
</reference>
<dbReference type="Gene3D" id="3.20.20.70">
    <property type="entry name" value="Aldolase class I"/>
    <property type="match status" value="1"/>
</dbReference>
<keyword evidence="7 13" id="KW-0627">Porphyrin biosynthesis</keyword>
<dbReference type="PRINTS" id="PR00144">
    <property type="entry name" value="DALDHYDRTASE"/>
</dbReference>
<dbReference type="InterPro" id="IPR013785">
    <property type="entry name" value="Aldolase_TIM"/>
</dbReference>
<name>A0A498GZD1_9EURY</name>
<feature type="binding site" evidence="12">
    <location>
        <position position="235"/>
    </location>
    <ligand>
        <name>Mg(2+)</name>
        <dbReference type="ChEBI" id="CHEBI:18420"/>
    </ligand>
</feature>
<evidence type="ECO:0000256" key="2">
    <source>
        <dbReference type="ARBA" id="ARBA00008055"/>
    </source>
</evidence>
<dbReference type="GO" id="GO:0005829">
    <property type="term" value="C:cytosol"/>
    <property type="evidence" value="ECO:0007669"/>
    <property type="project" value="TreeGrafter"/>
</dbReference>
<accession>A0A498GZD1</accession>
<dbReference type="PIRSF" id="PIRSF001415">
    <property type="entry name" value="Porphbilin_synth"/>
    <property type="match status" value="1"/>
</dbReference>
<evidence type="ECO:0000256" key="13">
    <source>
        <dbReference type="RuleBase" id="RU000515"/>
    </source>
</evidence>
<feature type="binding site" evidence="10">
    <location>
        <position position="219"/>
    </location>
    <ligand>
        <name>5-aminolevulinate</name>
        <dbReference type="ChEBI" id="CHEBI:356416"/>
        <label>1</label>
    </ligand>
</feature>
<feature type="binding site" evidence="11">
    <location>
        <position position="128"/>
    </location>
    <ligand>
        <name>Zn(2+)</name>
        <dbReference type="ChEBI" id="CHEBI:29105"/>
        <note>catalytic</note>
    </ligand>
</feature>
<dbReference type="Proteomes" id="UP000290932">
    <property type="component" value="Unassembled WGS sequence"/>
</dbReference>
<keyword evidence="11" id="KW-0479">Metal-binding</keyword>
<organism evidence="15 16">
    <name type="scientific">Methanoculleus taiwanensis</name>
    <dbReference type="NCBI Taxonomy" id="1550565"/>
    <lineage>
        <taxon>Archaea</taxon>
        <taxon>Methanobacteriati</taxon>
        <taxon>Methanobacteriota</taxon>
        <taxon>Stenosarchaea group</taxon>
        <taxon>Methanomicrobia</taxon>
        <taxon>Methanomicrobiales</taxon>
        <taxon>Methanomicrobiaceae</taxon>
        <taxon>Methanoculleus</taxon>
    </lineage>
</organism>
<dbReference type="GO" id="GO:0008270">
    <property type="term" value="F:zinc ion binding"/>
    <property type="evidence" value="ECO:0007669"/>
    <property type="project" value="TreeGrafter"/>
</dbReference>
<dbReference type="InterPro" id="IPR030656">
    <property type="entry name" value="ALAD_AS"/>
</dbReference>
<protein>
    <recommendedName>
        <fullName evidence="4 13">Delta-aminolevulinic acid dehydratase</fullName>
        <ecNumber evidence="3 13">4.2.1.24</ecNumber>
    </recommendedName>
</protein>